<name>A0A7I4YP15_HAECO</name>
<evidence type="ECO:0000313" key="1">
    <source>
        <dbReference type="Proteomes" id="UP000025227"/>
    </source>
</evidence>
<sequence length="150" mass="17231">MDPSLISSALCKRSQAIFVHDMLSNLGENPYPSDYYSDIRTQVMSKALKAEQSCENAMAGREEQLNKTNILSDELNMEKVELARHLLKEKERLLSKRESMRSLLNATQITPEELKARHDLAKSLRMKRSLVQQLSSNCERIEQELADLKH</sequence>
<dbReference type="Proteomes" id="UP000025227">
    <property type="component" value="Unplaced"/>
</dbReference>
<evidence type="ECO:0000313" key="2">
    <source>
        <dbReference type="WBParaSite" id="HCON_00119070-00001"/>
    </source>
</evidence>
<protein>
    <submittedName>
        <fullName evidence="2">RAB6-interacting golgin</fullName>
    </submittedName>
</protein>
<organism evidence="1 2">
    <name type="scientific">Haemonchus contortus</name>
    <name type="common">Barber pole worm</name>
    <dbReference type="NCBI Taxonomy" id="6289"/>
    <lineage>
        <taxon>Eukaryota</taxon>
        <taxon>Metazoa</taxon>
        <taxon>Ecdysozoa</taxon>
        <taxon>Nematoda</taxon>
        <taxon>Chromadorea</taxon>
        <taxon>Rhabditida</taxon>
        <taxon>Rhabditina</taxon>
        <taxon>Rhabditomorpha</taxon>
        <taxon>Strongyloidea</taxon>
        <taxon>Trichostrongylidae</taxon>
        <taxon>Haemonchus</taxon>
    </lineage>
</organism>
<accession>A0A7I4YP15</accession>
<dbReference type="OMA" id="QSCENAM"/>
<dbReference type="WBParaSite" id="HCON_00119070-00001">
    <property type="protein sequence ID" value="HCON_00119070-00001"/>
    <property type="gene ID" value="HCON_00119070"/>
</dbReference>
<dbReference type="OrthoDB" id="5894823at2759"/>
<proteinExistence type="predicted"/>
<keyword evidence="1" id="KW-1185">Reference proteome</keyword>
<reference evidence="2" key="1">
    <citation type="submission" date="2020-12" db="UniProtKB">
        <authorList>
            <consortium name="WormBaseParasite"/>
        </authorList>
    </citation>
    <scope>IDENTIFICATION</scope>
    <source>
        <strain evidence="2">MHco3</strain>
    </source>
</reference>
<dbReference type="AlphaFoldDB" id="A0A7I4YP15"/>